<dbReference type="AlphaFoldDB" id="A0AAV5K1P8"/>
<evidence type="ECO:0000313" key="2">
    <source>
        <dbReference type="Proteomes" id="UP001054252"/>
    </source>
</evidence>
<proteinExistence type="predicted"/>
<protein>
    <submittedName>
        <fullName evidence="1">Uncharacterized protein</fullName>
    </submittedName>
</protein>
<organism evidence="1 2">
    <name type="scientific">Rubroshorea leprosula</name>
    <dbReference type="NCBI Taxonomy" id="152421"/>
    <lineage>
        <taxon>Eukaryota</taxon>
        <taxon>Viridiplantae</taxon>
        <taxon>Streptophyta</taxon>
        <taxon>Embryophyta</taxon>
        <taxon>Tracheophyta</taxon>
        <taxon>Spermatophyta</taxon>
        <taxon>Magnoliopsida</taxon>
        <taxon>eudicotyledons</taxon>
        <taxon>Gunneridae</taxon>
        <taxon>Pentapetalae</taxon>
        <taxon>rosids</taxon>
        <taxon>malvids</taxon>
        <taxon>Malvales</taxon>
        <taxon>Dipterocarpaceae</taxon>
        <taxon>Rubroshorea</taxon>
    </lineage>
</organism>
<keyword evidence="2" id="KW-1185">Reference proteome</keyword>
<gene>
    <name evidence="1" type="ORF">SLEP1_g28026</name>
</gene>
<evidence type="ECO:0000313" key="1">
    <source>
        <dbReference type="EMBL" id="GKV17534.1"/>
    </source>
</evidence>
<comment type="caution">
    <text evidence="1">The sequence shown here is derived from an EMBL/GenBank/DDBJ whole genome shotgun (WGS) entry which is preliminary data.</text>
</comment>
<dbReference type="Proteomes" id="UP001054252">
    <property type="component" value="Unassembled WGS sequence"/>
</dbReference>
<dbReference type="EMBL" id="BPVZ01000048">
    <property type="protein sequence ID" value="GKV17534.1"/>
    <property type="molecule type" value="Genomic_DNA"/>
</dbReference>
<reference evidence="1 2" key="1">
    <citation type="journal article" date="2021" name="Commun. Biol.">
        <title>The genome of Shorea leprosula (Dipterocarpaceae) highlights the ecological relevance of drought in aseasonal tropical rainforests.</title>
        <authorList>
            <person name="Ng K.K.S."/>
            <person name="Kobayashi M.J."/>
            <person name="Fawcett J.A."/>
            <person name="Hatakeyama M."/>
            <person name="Paape T."/>
            <person name="Ng C.H."/>
            <person name="Ang C.C."/>
            <person name="Tnah L.H."/>
            <person name="Lee C.T."/>
            <person name="Nishiyama T."/>
            <person name="Sese J."/>
            <person name="O'Brien M.J."/>
            <person name="Copetti D."/>
            <person name="Mohd Noor M.I."/>
            <person name="Ong R.C."/>
            <person name="Putra M."/>
            <person name="Sireger I.Z."/>
            <person name="Indrioko S."/>
            <person name="Kosugi Y."/>
            <person name="Izuno A."/>
            <person name="Isagi Y."/>
            <person name="Lee S.L."/>
            <person name="Shimizu K.K."/>
        </authorList>
    </citation>
    <scope>NUCLEOTIDE SEQUENCE [LARGE SCALE GENOMIC DNA]</scope>
    <source>
        <strain evidence="1">214</strain>
    </source>
</reference>
<sequence length="81" mass="8576">MPESRTKQHRTASMATRNVCVTFFLIRFHGVGRRWGGGEFGEVSGGGDKVAICSGCKSGLGAVDKGFSAIDEVVEGCYACE</sequence>
<name>A0AAV5K1P8_9ROSI</name>
<accession>A0AAV5K1P8</accession>